<dbReference type="Proteomes" id="UP000017559">
    <property type="component" value="Unassembled WGS sequence"/>
</dbReference>
<proteinExistence type="predicted"/>
<dbReference type="HOGENOM" id="CLU_009958_4_0_1"/>
<dbReference type="PANTHER" id="PTHR14187">
    <property type="entry name" value="ALPHA KINASE/ELONGATION FACTOR 2 KINASE"/>
    <property type="match status" value="1"/>
</dbReference>
<accession>V2XCI6</accession>
<dbReference type="PANTHER" id="PTHR14187:SF5">
    <property type="entry name" value="HEAT SHOCK 70 KDA PROTEIN 12A"/>
    <property type="match status" value="1"/>
</dbReference>
<dbReference type="EMBL" id="AWSO01000347">
    <property type="protein sequence ID" value="ESK91432.1"/>
    <property type="molecule type" value="Genomic_DNA"/>
</dbReference>
<name>V2XCI6_MONRO</name>
<evidence type="ECO:0000313" key="1">
    <source>
        <dbReference type="EMBL" id="ESK91432.1"/>
    </source>
</evidence>
<dbReference type="InterPro" id="IPR043129">
    <property type="entry name" value="ATPase_NBD"/>
</dbReference>
<organism evidence="1 2">
    <name type="scientific">Moniliophthora roreri (strain MCA 2997)</name>
    <name type="common">Cocoa frosty pod rot fungus</name>
    <name type="synonym">Crinipellis roreri</name>
    <dbReference type="NCBI Taxonomy" id="1381753"/>
    <lineage>
        <taxon>Eukaryota</taxon>
        <taxon>Fungi</taxon>
        <taxon>Dikarya</taxon>
        <taxon>Basidiomycota</taxon>
        <taxon>Agaricomycotina</taxon>
        <taxon>Agaricomycetes</taxon>
        <taxon>Agaricomycetidae</taxon>
        <taxon>Agaricales</taxon>
        <taxon>Marasmiineae</taxon>
        <taxon>Marasmiaceae</taxon>
        <taxon>Moniliophthora</taxon>
    </lineage>
</organism>
<dbReference type="STRING" id="1381753.V2XCI6"/>
<comment type="caution">
    <text evidence="1">The sequence shown here is derived from an EMBL/GenBank/DDBJ whole genome shotgun (WGS) entry which is preliminary data.</text>
</comment>
<dbReference type="AlphaFoldDB" id="V2XCI6"/>
<gene>
    <name evidence="1" type="ORF">Moror_2705</name>
</gene>
<keyword evidence="2" id="KW-1185">Reference proteome</keyword>
<dbReference type="Gene3D" id="3.30.420.40">
    <property type="match status" value="1"/>
</dbReference>
<dbReference type="KEGG" id="mrr:Moror_2705"/>
<dbReference type="CDD" id="cd10170">
    <property type="entry name" value="ASKHA_NBD_HSP70"/>
    <property type="match status" value="1"/>
</dbReference>
<dbReference type="OrthoDB" id="2963168at2759"/>
<dbReference type="SUPFAM" id="SSF53067">
    <property type="entry name" value="Actin-like ATPase domain"/>
    <property type="match status" value="2"/>
</dbReference>
<evidence type="ECO:0000313" key="2">
    <source>
        <dbReference type="Proteomes" id="UP000017559"/>
    </source>
</evidence>
<reference evidence="1 2" key="1">
    <citation type="journal article" date="2014" name="BMC Genomics">
        <title>Genome and secretome analysis of the hemibiotrophic fungal pathogen, Moniliophthora roreri, which causes frosty pod rot disease of cacao: mechanisms of the biotrophic and necrotrophic phases.</title>
        <authorList>
            <person name="Meinhardt L.W."/>
            <person name="Costa G.G.L."/>
            <person name="Thomazella D.P.T."/>
            <person name="Teixeira P.J.P.L."/>
            <person name="Carazzolle M.F."/>
            <person name="Schuster S.C."/>
            <person name="Carlson J.E."/>
            <person name="Guiltinan M.J."/>
            <person name="Mieczkowski P."/>
            <person name="Farmer A."/>
            <person name="Ramaraj T."/>
            <person name="Crozier J."/>
            <person name="Davis R.E."/>
            <person name="Shao J."/>
            <person name="Melnick R.L."/>
            <person name="Pereira G.A.G."/>
            <person name="Bailey B.A."/>
        </authorList>
    </citation>
    <scope>NUCLEOTIDE SEQUENCE [LARGE SCALE GENOMIC DNA]</scope>
    <source>
        <strain evidence="1 2">MCA 2997</strain>
    </source>
</reference>
<sequence>MSTRPNYRGSSRKLVIAFDIGTTYSGVSYSILDPGLPPVVEGVTSFPGQLSTRGDSKIPSIVCYDQSGKVCAVGSEATEEAFLDLAEDEDFIKVEWFKLHMRPKHLSATHVHDSDVPPLPLNKTVIDVFADFLQYLHACAVDYIKKSRDPQFWGSVEDNIDYVLTHPNGWEGFQQSQMRQAAIRAGLITVHDEESRLQFVTGGEASLHYCINKGVMNGDAAVGQGIIVVDAGGGTIDLSAYANAASGGFEEVARTQCRLQGSVYVTRRAEAYLEDRLKGSRYGNEQDVMHIISVDVMKQFFAPSIQGIIEAIQEQQKESRSPISSVLLVGGFAASEWLFSNLQSALAEMKLTLSRPDGFV</sequence>
<protein>
    <submittedName>
        <fullName evidence="1">Uncharacterized protein</fullName>
    </submittedName>
</protein>